<dbReference type="PANTHER" id="PTHR37038:SF12">
    <property type="entry name" value="TRANSCRIPTIONAL REGULATOR"/>
    <property type="match status" value="1"/>
</dbReference>
<dbReference type="Proteomes" id="UP000249634">
    <property type="component" value="Chromosome 1"/>
</dbReference>
<dbReference type="RefSeq" id="WP_011226821.1">
    <property type="nucleotide sequence ID" value="NZ_BJMZ01000007.1"/>
</dbReference>
<reference evidence="3 6" key="3">
    <citation type="submission" date="2020-06" db="EMBL/GenBank/DDBJ databases">
        <authorList>
            <person name="Chuat V."/>
        </authorList>
    </citation>
    <scope>NUCLEOTIDE SEQUENCE [LARGE SCALE GENOMIC DNA]</scope>
    <source>
        <strain evidence="3">STH_CIRM_998</strain>
    </source>
</reference>
<feature type="domain" description="HTH cro/C1-type" evidence="1">
    <location>
        <begin position="32"/>
        <end position="67"/>
    </location>
</feature>
<evidence type="ECO:0000313" key="5">
    <source>
        <dbReference type="Proteomes" id="UP000249634"/>
    </source>
</evidence>
<reference evidence="2" key="1">
    <citation type="journal article" date="2011" name="BMC Microbiol.">
        <title>The rgg0182 gene encodes a transcriptional regulator required for the full Streptococcus thermophilus LMG18311 thermal adaptation.</title>
        <authorList>
            <person name="Henry R."/>
            <person name="Bruneau E."/>
            <person name="Gardan R."/>
            <person name="Bertin S."/>
            <person name="Fleuchot B."/>
            <person name="Decaris B."/>
            <person name="Leblond-Bourget N."/>
        </authorList>
    </citation>
    <scope>NUCLEOTIDE SEQUENCE</scope>
    <source>
        <strain evidence="2">LMG 18311</strain>
    </source>
</reference>
<dbReference type="EMBL" id="JF699754">
    <property type="protein sequence ID" value="AEO13835.1"/>
    <property type="molecule type" value="Genomic_DNA"/>
</dbReference>
<dbReference type="SUPFAM" id="SSF47413">
    <property type="entry name" value="lambda repressor-like DNA-binding domains"/>
    <property type="match status" value="1"/>
</dbReference>
<dbReference type="Gene3D" id="1.10.260.40">
    <property type="entry name" value="lambda repressor-like DNA-binding domains"/>
    <property type="match status" value="1"/>
</dbReference>
<dbReference type="Pfam" id="PF21259">
    <property type="entry name" value="Rgg_C"/>
    <property type="match status" value="1"/>
</dbReference>
<dbReference type="PANTHER" id="PTHR37038">
    <property type="entry name" value="TRANSCRIPTIONAL REGULATOR-RELATED"/>
    <property type="match status" value="1"/>
</dbReference>
<protein>
    <submittedName>
        <fullName evidence="4">MutR family transcriptional regulator</fullName>
    </submittedName>
    <submittedName>
        <fullName evidence="3">Positive transcriptional regulator, MutR family</fullName>
    </submittedName>
    <submittedName>
        <fullName evidence="2">Rgg transcriptional regulator</fullName>
    </submittedName>
</protein>
<evidence type="ECO:0000313" key="6">
    <source>
        <dbReference type="Proteomes" id="UP000509791"/>
    </source>
</evidence>
<proteinExistence type="predicted"/>
<dbReference type="Proteomes" id="UP000509791">
    <property type="component" value="Chromosome"/>
</dbReference>
<dbReference type="CDD" id="cd00093">
    <property type="entry name" value="HTH_XRE"/>
    <property type="match status" value="1"/>
</dbReference>
<accession>G3FEJ7</accession>
<dbReference type="KEGG" id="sths:AVT04_03895"/>
<dbReference type="InterPro" id="IPR010982">
    <property type="entry name" value="Lambda_DNA-bd_dom_sf"/>
</dbReference>
<evidence type="ECO:0000313" key="3">
    <source>
        <dbReference type="EMBL" id="CAD0150865.1"/>
    </source>
</evidence>
<evidence type="ECO:0000313" key="4">
    <source>
        <dbReference type="EMBL" id="SQF24121.1"/>
    </source>
</evidence>
<dbReference type="AlphaFoldDB" id="G3FEJ7"/>
<sequence>MGKQNELKKIGEIYRELRLDKGTKLSNYIDKGFSKSQLSRFERGETEISLIKFLSALDFINVSIEEFMVIYRGYRNDSFEELLKKLHTLSLTKDAEGLRYLFNEVEELPNSTTKKIEKILILSCLSSVESENLITQSDLRFVTDYLFGIESWGYYELSILGNLAQYINGETLVSLGREVLRKTDYYYEVVRNRKLVIQLSINIMIRCIESEWFTKAAFFERHIDSLVNVESDMYEKVIFSYVQGYLKFAMGDSGGKQIMQESLEIFKLLKNTRLYKNYLEHFKSIVG</sequence>
<dbReference type="GeneID" id="66898121"/>
<reference evidence="4 5" key="2">
    <citation type="submission" date="2018-06" db="EMBL/GenBank/DDBJ databases">
        <authorList>
            <consortium name="Pathogen Informatics"/>
            <person name="Doyle S."/>
        </authorList>
    </citation>
    <scope>NUCLEOTIDE SEQUENCE [LARGE SCALE GENOMIC DNA]</scope>
    <source>
        <strain evidence="4 5">NCTC12958</strain>
    </source>
</reference>
<dbReference type="EMBL" id="LR822027">
    <property type="protein sequence ID" value="CAD0150865.1"/>
    <property type="molecule type" value="Genomic_DNA"/>
</dbReference>
<dbReference type="InterPro" id="IPR010057">
    <property type="entry name" value="Transcription_activator_Rgg_C"/>
</dbReference>
<dbReference type="EMBL" id="LS483339">
    <property type="protein sequence ID" value="SQF24121.1"/>
    <property type="molecule type" value="Genomic_DNA"/>
</dbReference>
<dbReference type="InterPro" id="IPR053163">
    <property type="entry name" value="HTH-type_regulator_Rgg"/>
</dbReference>
<evidence type="ECO:0000313" key="2">
    <source>
        <dbReference type="EMBL" id="AEO13835.1"/>
    </source>
</evidence>
<dbReference type="NCBIfam" id="TIGR01716">
    <property type="entry name" value="RGG_Cterm"/>
    <property type="match status" value="1"/>
</dbReference>
<organism evidence="2">
    <name type="scientific">Streptococcus thermophilus</name>
    <dbReference type="NCBI Taxonomy" id="1308"/>
    <lineage>
        <taxon>Bacteria</taxon>
        <taxon>Bacillati</taxon>
        <taxon>Bacillota</taxon>
        <taxon>Bacilli</taxon>
        <taxon>Lactobacillales</taxon>
        <taxon>Streptococcaceae</taxon>
        <taxon>Streptococcus</taxon>
    </lineage>
</organism>
<dbReference type="GO" id="GO:0003677">
    <property type="term" value="F:DNA binding"/>
    <property type="evidence" value="ECO:0007669"/>
    <property type="project" value="InterPro"/>
</dbReference>
<gene>
    <name evidence="4" type="ORF">NCTC12958_00291</name>
    <name evidence="3" type="ORF">STHERMO_0200</name>
</gene>
<dbReference type="PROSITE" id="PS50943">
    <property type="entry name" value="HTH_CROC1"/>
    <property type="match status" value="1"/>
</dbReference>
<name>G3FEJ7_STRTR</name>
<dbReference type="InterPro" id="IPR001387">
    <property type="entry name" value="Cro/C1-type_HTH"/>
</dbReference>
<evidence type="ECO:0000259" key="1">
    <source>
        <dbReference type="PROSITE" id="PS50943"/>
    </source>
</evidence>